<dbReference type="EMBL" id="JAOVZW010000016">
    <property type="protein sequence ID" value="MCX8525020.1"/>
    <property type="molecule type" value="Genomic_DNA"/>
</dbReference>
<name>A0ABT3XSC6_9FLAO</name>
<organism evidence="2 3">
    <name type="scientific">Chryseobacterium formosus</name>
    <dbReference type="NCBI Taxonomy" id="1537363"/>
    <lineage>
        <taxon>Bacteria</taxon>
        <taxon>Pseudomonadati</taxon>
        <taxon>Bacteroidota</taxon>
        <taxon>Flavobacteriia</taxon>
        <taxon>Flavobacteriales</taxon>
        <taxon>Weeksellaceae</taxon>
        <taxon>Chryseobacterium group</taxon>
        <taxon>Chryseobacterium</taxon>
    </lineage>
</organism>
<comment type="caution">
    <text evidence="2">The sequence shown here is derived from an EMBL/GenBank/DDBJ whole genome shotgun (WGS) entry which is preliminary data.</text>
</comment>
<protein>
    <submittedName>
        <fullName evidence="2">Uncharacterized protein</fullName>
    </submittedName>
</protein>
<reference evidence="2" key="1">
    <citation type="submission" date="2022-10" db="EMBL/GenBank/DDBJ databases">
        <title>Chryseobacterium sp. nov., a novel bacterial species.</title>
        <authorList>
            <person name="Cao Y."/>
        </authorList>
    </citation>
    <scope>NUCLEOTIDE SEQUENCE</scope>
    <source>
        <strain evidence="2">CCTCC AB2015118</strain>
    </source>
</reference>
<accession>A0ABT3XSC6</accession>
<gene>
    <name evidence="2" type="ORF">OF897_13960</name>
</gene>
<evidence type="ECO:0000313" key="2">
    <source>
        <dbReference type="EMBL" id="MCX8525020.1"/>
    </source>
</evidence>
<feature type="region of interest" description="Disordered" evidence="1">
    <location>
        <begin position="75"/>
        <end position="101"/>
    </location>
</feature>
<keyword evidence="3" id="KW-1185">Reference proteome</keyword>
<sequence length="312" mass="34889">MAKGSFNANGQLLQAKTTCSWNDVTIVYSCSETDKNGNPYHDASNMSDWHNCTAETKPSVFTAGFWDCTPEKLDNHISPGSNPGGGGSVGGVEDPETSPHDCTTVATDPSQVGITDPNGCNTVFPTQPYIVKSFTMIVRELPADVKILLNSNVEFYNGLQTYYNANQNLQGENFVKWAAQNVTWTQFQKWFINGYNDAYRTKLSLLSSEEIQEFVNINTEIDASLYDEEFVKETNEALVAFTAYGDIETMTDVQMETVLNQCCPSVIIVPQAMTLEKSRMMLLIINLIENFIQNGVKQNVFGRLLEKRFSYY</sequence>
<evidence type="ECO:0000256" key="1">
    <source>
        <dbReference type="SAM" id="MobiDB-lite"/>
    </source>
</evidence>
<dbReference type="RefSeq" id="WP_267266305.1">
    <property type="nucleotide sequence ID" value="NZ_JAOVZW010000016.1"/>
</dbReference>
<proteinExistence type="predicted"/>
<dbReference type="Proteomes" id="UP001073122">
    <property type="component" value="Unassembled WGS sequence"/>
</dbReference>
<evidence type="ECO:0000313" key="3">
    <source>
        <dbReference type="Proteomes" id="UP001073122"/>
    </source>
</evidence>